<accession>A0A1H9PMH6</accession>
<dbReference type="OrthoDB" id="3403955at2"/>
<dbReference type="STRING" id="65499.SAMN04488000_109181"/>
<reference evidence="2" key="1">
    <citation type="submission" date="2016-10" db="EMBL/GenBank/DDBJ databases">
        <authorList>
            <person name="Varghese N."/>
            <person name="Submissions S."/>
        </authorList>
    </citation>
    <scope>NUCLEOTIDE SEQUENCE [LARGE SCALE GENOMIC DNA]</scope>
    <source>
        <strain evidence="2">DSM 44437</strain>
    </source>
</reference>
<evidence type="ECO:0000313" key="2">
    <source>
        <dbReference type="Proteomes" id="UP000199503"/>
    </source>
</evidence>
<dbReference type="EMBL" id="FOFV01000009">
    <property type="protein sequence ID" value="SER49412.1"/>
    <property type="molecule type" value="Genomic_DNA"/>
</dbReference>
<dbReference type="InterPro" id="IPR049709">
    <property type="entry name" value="IniB-like_N"/>
</dbReference>
<gene>
    <name evidence="1" type="ORF">SAMN04488000_109181</name>
</gene>
<dbReference type="Proteomes" id="UP000199503">
    <property type="component" value="Unassembled WGS sequence"/>
</dbReference>
<dbReference type="RefSeq" id="WP_143091677.1">
    <property type="nucleotide sequence ID" value="NZ_FOFV01000009.1"/>
</dbReference>
<evidence type="ECO:0000313" key="1">
    <source>
        <dbReference type="EMBL" id="SER49412.1"/>
    </source>
</evidence>
<dbReference type="AlphaFoldDB" id="A0A1H9PMH6"/>
<dbReference type="NCBIfam" id="NF038175">
    <property type="entry name" value="IniB_NTERM"/>
    <property type="match status" value="1"/>
</dbReference>
<sequence>MTLPQTLHDFTLNLLSDPEARSAFQLDPQGSLDAAGLGDVHPADIQELLPLVLDFAPVTSLGDFGSTISGLDLDQQLDLMSTLQNTVGQQLDDNTVLGAVSGLTAAVHGVTNGFDVLSDPSSALDVVAGTEITDVTETVTNLDVTNTVGDITNGTDVLDTTHVTDVVGDVTSGVQTGDLGVNDVLSGDITSAIGTVTGNDLSLDHVGNVTDVVSHVGNVGDVTGVGSVGDLGKIGDISGELGDVNVGGVLNDLDLSL</sequence>
<keyword evidence="2" id="KW-1185">Reference proteome</keyword>
<name>A0A1H9PMH6_9PSEU</name>
<protein>
    <submittedName>
        <fullName evidence="1">Uncharacterized protein</fullName>
    </submittedName>
</protein>
<proteinExistence type="predicted"/>
<organism evidence="1 2">
    <name type="scientific">Lentzea albida</name>
    <dbReference type="NCBI Taxonomy" id="65499"/>
    <lineage>
        <taxon>Bacteria</taxon>
        <taxon>Bacillati</taxon>
        <taxon>Actinomycetota</taxon>
        <taxon>Actinomycetes</taxon>
        <taxon>Pseudonocardiales</taxon>
        <taxon>Pseudonocardiaceae</taxon>
        <taxon>Lentzea</taxon>
    </lineage>
</organism>